<keyword evidence="2" id="KW-0732">Signal</keyword>
<name>A0ABQ5TCV8_9BACI</name>
<feature type="region of interest" description="Disordered" evidence="1">
    <location>
        <begin position="24"/>
        <end position="44"/>
    </location>
</feature>
<accession>A0ABQ5TCV8</accession>
<protein>
    <recommendedName>
        <fullName evidence="5">TraB/GumN family protein</fullName>
    </recommendedName>
</protein>
<dbReference type="PROSITE" id="PS51257">
    <property type="entry name" value="PROKAR_LIPOPROTEIN"/>
    <property type="match status" value="1"/>
</dbReference>
<dbReference type="Pfam" id="PF01963">
    <property type="entry name" value="TraB_PrgY_gumN"/>
    <property type="match status" value="1"/>
</dbReference>
<dbReference type="PANTHER" id="PTHR40590:SF1">
    <property type="entry name" value="CYTOPLASMIC PROTEIN"/>
    <property type="match status" value="1"/>
</dbReference>
<gene>
    <name evidence="3" type="ORF">MACH08_02330</name>
</gene>
<evidence type="ECO:0008006" key="5">
    <source>
        <dbReference type="Google" id="ProtNLM"/>
    </source>
</evidence>
<organism evidence="3 4">
    <name type="scientific">Oceanobacillus kimchii</name>
    <dbReference type="NCBI Taxonomy" id="746691"/>
    <lineage>
        <taxon>Bacteria</taxon>
        <taxon>Bacillati</taxon>
        <taxon>Bacillota</taxon>
        <taxon>Bacilli</taxon>
        <taxon>Bacillales</taxon>
        <taxon>Bacillaceae</taxon>
        <taxon>Oceanobacillus</taxon>
    </lineage>
</organism>
<dbReference type="PANTHER" id="PTHR40590">
    <property type="entry name" value="CYTOPLASMIC PROTEIN-RELATED"/>
    <property type="match status" value="1"/>
</dbReference>
<feature type="signal peptide" evidence="2">
    <location>
        <begin position="1"/>
        <end position="23"/>
    </location>
</feature>
<feature type="chain" id="PRO_5045237785" description="TraB/GumN family protein" evidence="2">
    <location>
        <begin position="24"/>
        <end position="323"/>
    </location>
</feature>
<evidence type="ECO:0000313" key="4">
    <source>
        <dbReference type="Proteomes" id="UP001275436"/>
    </source>
</evidence>
<comment type="caution">
    <text evidence="3">The sequence shown here is derived from an EMBL/GenBank/DDBJ whole genome shotgun (WGS) entry which is preliminary data.</text>
</comment>
<evidence type="ECO:0000256" key="1">
    <source>
        <dbReference type="SAM" id="MobiDB-lite"/>
    </source>
</evidence>
<keyword evidence="4" id="KW-1185">Reference proteome</keyword>
<evidence type="ECO:0000256" key="2">
    <source>
        <dbReference type="SAM" id="SignalP"/>
    </source>
</evidence>
<evidence type="ECO:0000313" key="3">
    <source>
        <dbReference type="EMBL" id="GLO64449.1"/>
    </source>
</evidence>
<dbReference type="CDD" id="cd14789">
    <property type="entry name" value="Tiki"/>
    <property type="match status" value="1"/>
</dbReference>
<reference evidence="3 4" key="1">
    <citation type="submission" date="2023-02" db="EMBL/GenBank/DDBJ databases">
        <title>Oceanobacillus kimchii IFOP_LL358 isolated form Alexandrium catenella lab strain.</title>
        <authorList>
            <person name="Gajardo G."/>
            <person name="Ueki S."/>
            <person name="Maruyama F."/>
        </authorList>
    </citation>
    <scope>NUCLEOTIDE SEQUENCE [LARGE SCALE GENOMIC DNA]</scope>
    <source>
        <strain evidence="3 4">IFOP_LL358</strain>
    </source>
</reference>
<dbReference type="InterPro" id="IPR002816">
    <property type="entry name" value="TraB/PrgY/GumN_fam"/>
</dbReference>
<sequence>MPKMKFLLYSVFLMIVLTGCVTNDESPNEHEKMNEETGENTTDTTYNYDGDGGFLWKIDHEETTAYIHGSIHLGHVDYYPLSNEIEEAYASSDIILPEINMFEVDITEEELNEMAIFDDGKTLDEVLSEDVYNHLSDIFKKNGVELESLNKYEPWYIETLLSGFVQEESDLSAEYGVDLYFLQLAIEDNKEIIELETVESQYDMLTGFSLDTQTDRLETFIETYEEQAEGLNNLGYHWINSNTEEGKEGVKESLSTGFESSDDEFQQEMNDNRNIDMANKIDDLLQSNSGQTYFAIIGAAHTVIEPSVPSILKEKGYDIERIY</sequence>
<dbReference type="RefSeq" id="WP_215123758.1">
    <property type="nucleotide sequence ID" value="NZ_BSKO01000001.1"/>
</dbReference>
<dbReference type="EMBL" id="BSKO01000001">
    <property type="protein sequence ID" value="GLO64449.1"/>
    <property type="molecule type" value="Genomic_DNA"/>
</dbReference>
<dbReference type="Proteomes" id="UP001275436">
    <property type="component" value="Unassembled WGS sequence"/>
</dbReference>
<proteinExistence type="predicted"/>
<dbReference type="InterPro" id="IPR047111">
    <property type="entry name" value="YbaP-like"/>
</dbReference>